<dbReference type="Gene3D" id="3.40.50.1820">
    <property type="entry name" value="alpha/beta hydrolase"/>
    <property type="match status" value="2"/>
</dbReference>
<protein>
    <recommendedName>
        <fullName evidence="2">Partial AB-hydrolase lipase domain-containing protein</fullName>
    </recommendedName>
</protein>
<keyword evidence="1" id="KW-0732">Signal</keyword>
<reference evidence="3" key="1">
    <citation type="submission" date="2025-05" db="UniProtKB">
        <authorList>
            <consortium name="EnsemblMetazoa"/>
        </authorList>
    </citation>
    <scope>IDENTIFICATION</scope>
</reference>
<feature type="signal peptide" evidence="1">
    <location>
        <begin position="1"/>
        <end position="18"/>
    </location>
</feature>
<evidence type="ECO:0000256" key="1">
    <source>
        <dbReference type="SAM" id="SignalP"/>
    </source>
</evidence>
<dbReference type="PANTHER" id="PTHR11005">
    <property type="entry name" value="LYSOSOMAL ACID LIPASE-RELATED"/>
    <property type="match status" value="1"/>
</dbReference>
<proteinExistence type="predicted"/>
<name>A0ABM5L0K5_DIAVI</name>
<feature type="domain" description="Partial AB-hydrolase lipase" evidence="2">
    <location>
        <begin position="56"/>
        <end position="115"/>
    </location>
</feature>
<evidence type="ECO:0000259" key="2">
    <source>
        <dbReference type="Pfam" id="PF04083"/>
    </source>
</evidence>
<dbReference type="Proteomes" id="UP001652700">
    <property type="component" value="Unplaced"/>
</dbReference>
<accession>A0ABM5L0K5</accession>
<feature type="domain" description="Partial AB-hydrolase lipase" evidence="2">
    <location>
        <begin position="540"/>
        <end position="598"/>
    </location>
</feature>
<dbReference type="InterPro" id="IPR029058">
    <property type="entry name" value="AB_hydrolase_fold"/>
</dbReference>
<dbReference type="RefSeq" id="XP_050515970.1">
    <property type="nucleotide sequence ID" value="XM_050660013.1"/>
</dbReference>
<dbReference type="Pfam" id="PF04083">
    <property type="entry name" value="Abhydro_lipase"/>
    <property type="match status" value="2"/>
</dbReference>
<dbReference type="SUPFAM" id="SSF53474">
    <property type="entry name" value="alpha/beta-Hydrolases"/>
    <property type="match status" value="2"/>
</dbReference>
<evidence type="ECO:0000313" key="4">
    <source>
        <dbReference type="Proteomes" id="UP001652700"/>
    </source>
</evidence>
<organism evidence="3 4">
    <name type="scientific">Diabrotica virgifera virgifera</name>
    <name type="common">western corn rootworm</name>
    <dbReference type="NCBI Taxonomy" id="50390"/>
    <lineage>
        <taxon>Eukaryota</taxon>
        <taxon>Metazoa</taxon>
        <taxon>Ecdysozoa</taxon>
        <taxon>Arthropoda</taxon>
        <taxon>Hexapoda</taxon>
        <taxon>Insecta</taxon>
        <taxon>Pterygota</taxon>
        <taxon>Neoptera</taxon>
        <taxon>Endopterygota</taxon>
        <taxon>Coleoptera</taxon>
        <taxon>Polyphaga</taxon>
        <taxon>Cucujiformia</taxon>
        <taxon>Chrysomeloidea</taxon>
        <taxon>Chrysomelidae</taxon>
        <taxon>Galerucinae</taxon>
        <taxon>Diabroticina</taxon>
        <taxon>Diabroticites</taxon>
        <taxon>Diabrotica</taxon>
    </lineage>
</organism>
<sequence length="941" mass="107768">MFKLKVVILFLAISNVFCRSPILDAVENFIINYRKFFNVSDAVFEPYPDLGLDIYQFLAKYHYPVETHWVKTEDGYVLRMQRLLGGQNGTHANTKHKPAVLLMHGILCSAMDFVNYGPNRSIALMLADEGYDVWLGNNRGTTWSRMHETLDPDNDREYYDYSFDECGYYDLPAKIDYIVNNTGQEKIFYVGHSQGTSQFFAMAALRPEYNEKIALMSALAPVAYMHHISSQDSRTMSQYLDILEFLLADILNIHSLLPYSWIYTELAKFYIVLTHFVPPAQEIGALVAFFCFGFNNRQFDRLFVPNILSNAPAGISLKTAIHYAQEIISGKFRRYDYKLGNLKKYKSLFPPNYNLSAITAPIALYYSQNDYIVAVKDVEKLAKKLPNVVKLQLVDRRFNHLDYLWAKDVHTILNDDVIATQNKYIPVDPHPKGSANTIYGKAICFQVVTMTIVVLTILINIIKIFFKNTNNFNYCLIQDILVEMFKLKVVILLLTISNVFCKNTTLDAIGNYIRNYRKSFNVSDAVFEPYSDLGLDIYKFLAKYNYPVETHWVKTEDGYILRMQRLVGGQNGTHVNTKDKPAVLLMHGLLSSAMDFVNYGPNRSIALMLADEGYDVWLGNNRGTTWSRMHETLDPDNDAKYYDYSFDECGYYDLPAKIDYIVNKTGQEKIFYIGHSQGTSQFFAMAALRPEYNEKIALMSALAPVAYMNHMSSTSLRIVSQYLDILKLILVDILNIHSLLSHSWIYTELAKLYIVITDVVPQAKEIGAIVAFFSSGFNNREFDRSFVPIILSNAPAGISSKMAIHYGQEIISGKFRRYDYQLGNYEKYNSLFPPDYNLSAITAPIVLYYSKNDYMVGVKDVERLSKELPNVVKLQLVQDRRFNHLDYLWAKDVHTILNDDVIATQNKYIPVDPQPKGSANTIYGRMACFPVLTMIIVVLAI</sequence>
<dbReference type="EnsemblMetazoa" id="XM_050660013.1">
    <property type="protein sequence ID" value="XP_050515970.1"/>
    <property type="gene ID" value="LOC114329263"/>
</dbReference>
<evidence type="ECO:0000313" key="3">
    <source>
        <dbReference type="EnsemblMetazoa" id="XP_050515970.1"/>
    </source>
</evidence>
<dbReference type="GeneID" id="114329263"/>
<feature type="chain" id="PRO_5047159706" description="Partial AB-hydrolase lipase domain-containing protein" evidence="1">
    <location>
        <begin position="19"/>
        <end position="941"/>
    </location>
</feature>
<keyword evidence="4" id="KW-1185">Reference proteome</keyword>
<dbReference type="InterPro" id="IPR006693">
    <property type="entry name" value="AB_hydrolase_lipase"/>
</dbReference>